<accession>A0A7J6AHR7</accession>
<keyword evidence="6 11" id="KW-0812">Transmembrane</keyword>
<dbReference type="SUPFAM" id="SSF144292">
    <property type="entry name" value="occludin/ELL-like"/>
    <property type="match status" value="1"/>
</dbReference>
<gene>
    <name evidence="17" type="ORF">AMELA_G00148430</name>
</gene>
<evidence type="ECO:0000256" key="4">
    <source>
        <dbReference type="ARBA" id="ARBA00022427"/>
    </source>
</evidence>
<dbReference type="GO" id="GO:0016324">
    <property type="term" value="C:apical plasma membrane"/>
    <property type="evidence" value="ECO:0007669"/>
    <property type="project" value="TreeGrafter"/>
</dbReference>
<feature type="compositionally biased region" description="Polar residues" evidence="13">
    <location>
        <begin position="103"/>
        <end position="119"/>
    </location>
</feature>
<name>A0A7J6AHR7_AMEME</name>
<keyword evidence="9" id="KW-0175">Coiled coil</keyword>
<evidence type="ECO:0008006" key="19">
    <source>
        <dbReference type="Google" id="ProtNLM"/>
    </source>
</evidence>
<reference evidence="17 18" key="1">
    <citation type="submission" date="2020-02" db="EMBL/GenBank/DDBJ databases">
        <title>A chromosome-scale genome assembly of the black bullhead catfish (Ameiurus melas).</title>
        <authorList>
            <person name="Wen M."/>
            <person name="Zham M."/>
            <person name="Cabau C."/>
            <person name="Klopp C."/>
            <person name="Donnadieu C."/>
            <person name="Roques C."/>
            <person name="Bouchez O."/>
            <person name="Lampietro C."/>
            <person name="Jouanno E."/>
            <person name="Herpin A."/>
            <person name="Louis A."/>
            <person name="Berthelot C."/>
            <person name="Parey E."/>
            <person name="Roest-Crollius H."/>
            <person name="Braasch I."/>
            <person name="Postlethwait J."/>
            <person name="Robinson-Rechavi M."/>
            <person name="Echchiki A."/>
            <person name="Begum T."/>
            <person name="Montfort J."/>
            <person name="Schartl M."/>
            <person name="Bobe J."/>
            <person name="Guiguen Y."/>
        </authorList>
    </citation>
    <scope>NUCLEOTIDE SEQUENCE [LARGE SCALE GENOMIC DNA]</scope>
    <source>
        <strain evidence="17">M_S1</strain>
        <tissue evidence="17">Blood</tissue>
    </source>
</reference>
<evidence type="ECO:0000313" key="17">
    <source>
        <dbReference type="EMBL" id="KAF4082160.1"/>
    </source>
</evidence>
<comment type="similarity">
    <text evidence="3 12">Belongs to the ELL/occludin family.</text>
</comment>
<dbReference type="InterPro" id="IPR031176">
    <property type="entry name" value="ELL/occludin"/>
</dbReference>
<dbReference type="PROSITE" id="PS51225">
    <property type="entry name" value="MARVEL"/>
    <property type="match status" value="1"/>
</dbReference>
<evidence type="ECO:0000256" key="6">
    <source>
        <dbReference type="ARBA" id="ARBA00022692"/>
    </source>
</evidence>
<feature type="domain" description="MARVEL" evidence="15">
    <location>
        <begin position="194"/>
        <end position="373"/>
    </location>
</feature>
<evidence type="ECO:0000256" key="13">
    <source>
        <dbReference type="SAM" id="MobiDB-lite"/>
    </source>
</evidence>
<keyword evidence="5" id="KW-1003">Cell membrane</keyword>
<evidence type="ECO:0000256" key="10">
    <source>
        <dbReference type="ARBA" id="ARBA00023136"/>
    </source>
</evidence>
<keyword evidence="4" id="KW-0796">Tight junction</keyword>
<dbReference type="AlphaFoldDB" id="A0A7J6AHR7"/>
<dbReference type="Proteomes" id="UP000593565">
    <property type="component" value="Unassembled WGS sequence"/>
</dbReference>
<evidence type="ECO:0000256" key="11">
    <source>
        <dbReference type="PROSITE-ProRule" id="PRU00581"/>
    </source>
</evidence>
<evidence type="ECO:0000256" key="2">
    <source>
        <dbReference type="ARBA" id="ARBA00004651"/>
    </source>
</evidence>
<dbReference type="PANTHER" id="PTHR23288:SF3">
    <property type="entry name" value="MARVEL DOMAIN-CONTAINING PROTEIN 2"/>
    <property type="match status" value="1"/>
</dbReference>
<protein>
    <recommendedName>
        <fullName evidence="19">MARVEL domain-containing protein 2</fullName>
    </recommendedName>
</protein>
<keyword evidence="7" id="KW-0965">Cell junction</keyword>
<feature type="transmembrane region" description="Helical" evidence="14">
    <location>
        <begin position="297"/>
        <end position="318"/>
    </location>
</feature>
<comment type="subcellular location">
    <subcellularLocation>
        <location evidence="1">Cell junction</location>
        <location evidence="1">Tight junction</location>
    </subcellularLocation>
    <subcellularLocation>
        <location evidence="2">Cell membrane</location>
        <topology evidence="2">Multi-pass membrane protein</topology>
    </subcellularLocation>
</comment>
<keyword evidence="8 14" id="KW-1133">Transmembrane helix</keyword>
<feature type="transmembrane region" description="Helical" evidence="14">
    <location>
        <begin position="350"/>
        <end position="372"/>
    </location>
</feature>
<evidence type="ECO:0000259" key="16">
    <source>
        <dbReference type="PROSITE" id="PS51980"/>
    </source>
</evidence>
<feature type="compositionally biased region" description="Low complexity" evidence="13">
    <location>
        <begin position="1"/>
        <end position="15"/>
    </location>
</feature>
<feature type="compositionally biased region" description="Pro residues" evidence="13">
    <location>
        <begin position="51"/>
        <end position="64"/>
    </location>
</feature>
<feature type="region of interest" description="Disordered" evidence="13">
    <location>
        <begin position="103"/>
        <end position="134"/>
    </location>
</feature>
<dbReference type="GO" id="GO:0070830">
    <property type="term" value="P:bicellular tight junction assembly"/>
    <property type="evidence" value="ECO:0007669"/>
    <property type="project" value="TreeGrafter"/>
</dbReference>
<organism evidence="17 18">
    <name type="scientific">Ameiurus melas</name>
    <name type="common">Black bullhead</name>
    <name type="synonym">Silurus melas</name>
    <dbReference type="NCBI Taxonomy" id="219545"/>
    <lineage>
        <taxon>Eukaryota</taxon>
        <taxon>Metazoa</taxon>
        <taxon>Chordata</taxon>
        <taxon>Craniata</taxon>
        <taxon>Vertebrata</taxon>
        <taxon>Euteleostomi</taxon>
        <taxon>Actinopterygii</taxon>
        <taxon>Neopterygii</taxon>
        <taxon>Teleostei</taxon>
        <taxon>Ostariophysi</taxon>
        <taxon>Siluriformes</taxon>
        <taxon>Ictaluridae</taxon>
        <taxon>Ameiurus</taxon>
    </lineage>
</organism>
<evidence type="ECO:0000259" key="15">
    <source>
        <dbReference type="PROSITE" id="PS51225"/>
    </source>
</evidence>
<evidence type="ECO:0000256" key="9">
    <source>
        <dbReference type="ARBA" id="ARBA00023054"/>
    </source>
</evidence>
<feature type="transmembrane region" description="Helical" evidence="14">
    <location>
        <begin position="198"/>
        <end position="222"/>
    </location>
</feature>
<proteinExistence type="inferred from homology"/>
<dbReference type="PANTHER" id="PTHR23288">
    <property type="entry name" value="OCCLUDIN AND RNA POLYMERASE II ELONGATION FACTOR ELL"/>
    <property type="match status" value="1"/>
</dbReference>
<dbReference type="Pfam" id="PF07303">
    <property type="entry name" value="Occludin_ELL"/>
    <property type="match status" value="1"/>
</dbReference>
<dbReference type="InterPro" id="IPR010844">
    <property type="entry name" value="Occludin_ELL"/>
</dbReference>
<evidence type="ECO:0000313" key="18">
    <source>
        <dbReference type="Proteomes" id="UP000593565"/>
    </source>
</evidence>
<dbReference type="Pfam" id="PF01284">
    <property type="entry name" value="MARVEL"/>
    <property type="match status" value="1"/>
</dbReference>
<dbReference type="Gene3D" id="6.10.140.340">
    <property type="match status" value="1"/>
</dbReference>
<sequence length="561" mass="63050">MSSSGGSPGRFGRARNALHYNDVPPGSLQMSNGLSSLQNQRSSDLALSLDPLPPPPLPDEPPIGPEFDLSDSENCENPSVDLKPVHRFIPDSWKNFFRGSNKSTNSSIPVSSNLNTTTKGIRCSPPQSPSVSESYHDNFGGSGGSYHSRIEHEAMLGEHPGSMDGHTAHTTAHTTLTYSERVEEYHQRYAYMKSWPGLLRILGCIELLLGAAVFACVCAYIHKDNEWYNIFGYSQPQMYGGYGGVYGMYGDTYYTGPKTPFILVVAGLAWIVTVIILVLGMTMYYHAILLDSNWWPLTEFVINLALAILYMAAGIVYVRDTTRGGLCYYPVFNNGMNAAFCRTEAGQTAAIIFLFVGMLVYLIGAIVCLKLWRHEATRRYREKYGHEMQSELPVAQSMAGLRIPEPVLISSAATVRTDAPVPSKAKMVKGHIPSGHIPKPVIVPDYLSKYPAIRTDEERDQYKAVFNDQYSEYKELHAEVHATLKKFDEMDSMMRNLPRNLSSQEESDRINRILQVYQQKKNDTSFLEKKERCEYLKNKLSHIKHRIQEYDKVMAWNDGYG</sequence>
<dbReference type="GO" id="GO:0005923">
    <property type="term" value="C:bicellular tight junction"/>
    <property type="evidence" value="ECO:0007669"/>
    <property type="project" value="UniProtKB-SubCell"/>
</dbReference>
<feature type="domain" description="OCEL" evidence="16">
    <location>
        <begin position="444"/>
        <end position="555"/>
    </location>
</feature>
<dbReference type="PROSITE" id="PS51980">
    <property type="entry name" value="OCEL"/>
    <property type="match status" value="1"/>
</dbReference>
<dbReference type="GO" id="GO:0031410">
    <property type="term" value="C:cytoplasmic vesicle"/>
    <property type="evidence" value="ECO:0007669"/>
    <property type="project" value="TreeGrafter"/>
</dbReference>
<evidence type="ECO:0000256" key="5">
    <source>
        <dbReference type="ARBA" id="ARBA00022475"/>
    </source>
</evidence>
<dbReference type="InterPro" id="IPR008253">
    <property type="entry name" value="Marvel"/>
</dbReference>
<evidence type="ECO:0000256" key="8">
    <source>
        <dbReference type="ARBA" id="ARBA00022989"/>
    </source>
</evidence>
<evidence type="ECO:0000256" key="1">
    <source>
        <dbReference type="ARBA" id="ARBA00004435"/>
    </source>
</evidence>
<evidence type="ECO:0000256" key="14">
    <source>
        <dbReference type="SAM" id="Phobius"/>
    </source>
</evidence>
<evidence type="ECO:0000256" key="7">
    <source>
        <dbReference type="ARBA" id="ARBA00022949"/>
    </source>
</evidence>
<dbReference type="EMBL" id="JAAGNN010000012">
    <property type="protein sequence ID" value="KAF4082160.1"/>
    <property type="molecule type" value="Genomic_DNA"/>
</dbReference>
<feature type="transmembrane region" description="Helical" evidence="14">
    <location>
        <begin position="261"/>
        <end position="285"/>
    </location>
</feature>
<keyword evidence="18" id="KW-1185">Reference proteome</keyword>
<keyword evidence="10 11" id="KW-0472">Membrane</keyword>
<feature type="region of interest" description="Disordered" evidence="13">
    <location>
        <begin position="1"/>
        <end position="76"/>
    </location>
</feature>
<feature type="compositionally biased region" description="Polar residues" evidence="13">
    <location>
        <begin position="28"/>
        <end position="41"/>
    </location>
</feature>
<evidence type="ECO:0000256" key="12">
    <source>
        <dbReference type="PROSITE-ProRule" id="PRU01324"/>
    </source>
</evidence>
<comment type="caution">
    <text evidence="17">The sequence shown here is derived from an EMBL/GenBank/DDBJ whole genome shotgun (WGS) entry which is preliminary data.</text>
</comment>
<evidence type="ECO:0000256" key="3">
    <source>
        <dbReference type="ARBA" id="ARBA00009171"/>
    </source>
</evidence>